<name>A0AAV0ZGP3_VICFA</name>
<sequence length="127" mass="15098">MKVEPIKLKMKMRIIHEQKKTDAHCFEWHWHDGLQSENDDDDDRRRSKHIKEEVEPKKARSRNHAALKSAERMKKVVVCLSGSKIERSRITVVVLYRRRRALFIEVQMSQLNPILLKTKRFSYGDGT</sequence>
<reference evidence="2 3" key="1">
    <citation type="submission" date="2023-01" db="EMBL/GenBank/DDBJ databases">
        <authorList>
            <person name="Kreplak J."/>
        </authorList>
    </citation>
    <scope>NUCLEOTIDE SEQUENCE [LARGE SCALE GENOMIC DNA]</scope>
</reference>
<evidence type="ECO:0000313" key="3">
    <source>
        <dbReference type="Proteomes" id="UP001157006"/>
    </source>
</evidence>
<feature type="region of interest" description="Disordered" evidence="1">
    <location>
        <begin position="33"/>
        <end position="67"/>
    </location>
</feature>
<evidence type="ECO:0000256" key="1">
    <source>
        <dbReference type="SAM" id="MobiDB-lite"/>
    </source>
</evidence>
<dbReference type="EMBL" id="OX451737">
    <property type="protein sequence ID" value="CAI8596854.1"/>
    <property type="molecule type" value="Genomic_DNA"/>
</dbReference>
<dbReference type="AlphaFoldDB" id="A0AAV0ZGP3"/>
<protein>
    <submittedName>
        <fullName evidence="2">Uncharacterized protein</fullName>
    </submittedName>
</protein>
<accession>A0AAV0ZGP3</accession>
<organism evidence="2 3">
    <name type="scientific">Vicia faba</name>
    <name type="common">Broad bean</name>
    <name type="synonym">Faba vulgaris</name>
    <dbReference type="NCBI Taxonomy" id="3906"/>
    <lineage>
        <taxon>Eukaryota</taxon>
        <taxon>Viridiplantae</taxon>
        <taxon>Streptophyta</taxon>
        <taxon>Embryophyta</taxon>
        <taxon>Tracheophyta</taxon>
        <taxon>Spermatophyta</taxon>
        <taxon>Magnoliopsida</taxon>
        <taxon>eudicotyledons</taxon>
        <taxon>Gunneridae</taxon>
        <taxon>Pentapetalae</taxon>
        <taxon>rosids</taxon>
        <taxon>fabids</taxon>
        <taxon>Fabales</taxon>
        <taxon>Fabaceae</taxon>
        <taxon>Papilionoideae</taxon>
        <taxon>50 kb inversion clade</taxon>
        <taxon>NPAAA clade</taxon>
        <taxon>Hologalegina</taxon>
        <taxon>IRL clade</taxon>
        <taxon>Fabeae</taxon>
        <taxon>Vicia</taxon>
    </lineage>
</organism>
<dbReference type="Proteomes" id="UP001157006">
    <property type="component" value="Chromosome 2"/>
</dbReference>
<gene>
    <name evidence="2" type="ORF">VFH_II054280</name>
</gene>
<evidence type="ECO:0000313" key="2">
    <source>
        <dbReference type="EMBL" id="CAI8596854.1"/>
    </source>
</evidence>
<keyword evidence="3" id="KW-1185">Reference proteome</keyword>
<proteinExistence type="predicted"/>